<dbReference type="GO" id="GO:0005829">
    <property type="term" value="C:cytosol"/>
    <property type="evidence" value="ECO:0007669"/>
    <property type="project" value="TreeGrafter"/>
</dbReference>
<evidence type="ECO:0000313" key="17">
    <source>
        <dbReference type="EMBL" id="EFR31537.1"/>
    </source>
</evidence>
<proteinExistence type="inferred from homology"/>
<keyword evidence="11" id="KW-0067">ATP-binding</keyword>
<dbReference type="InterPro" id="IPR004399">
    <property type="entry name" value="HMP/HMP-P_kinase_dom"/>
</dbReference>
<dbReference type="Pfam" id="PF08543">
    <property type="entry name" value="Phos_pyr_kin"/>
    <property type="match status" value="1"/>
</dbReference>
<evidence type="ECO:0000259" key="16">
    <source>
        <dbReference type="Pfam" id="PF08543"/>
    </source>
</evidence>
<organism evidence="17 18">
    <name type="scientific">Eremococcus coleocola ACS-139-V-Col8</name>
    <dbReference type="NCBI Taxonomy" id="908337"/>
    <lineage>
        <taxon>Bacteria</taxon>
        <taxon>Bacillati</taxon>
        <taxon>Bacillota</taxon>
        <taxon>Bacilli</taxon>
        <taxon>Lactobacillales</taxon>
        <taxon>Aerococcaceae</taxon>
        <taxon>Eremococcus</taxon>
    </lineage>
</organism>
<evidence type="ECO:0000256" key="8">
    <source>
        <dbReference type="ARBA" id="ARBA00022679"/>
    </source>
</evidence>
<evidence type="ECO:0000256" key="10">
    <source>
        <dbReference type="ARBA" id="ARBA00022777"/>
    </source>
</evidence>
<dbReference type="AlphaFoldDB" id="E4KND1"/>
<gene>
    <name evidence="17" type="primary">thiD</name>
    <name evidence="17" type="ORF">HMPREF9257_0479</name>
</gene>
<dbReference type="PANTHER" id="PTHR20858">
    <property type="entry name" value="PHOSPHOMETHYLPYRIMIDINE KINASE"/>
    <property type="match status" value="1"/>
</dbReference>
<dbReference type="NCBIfam" id="TIGR00097">
    <property type="entry name" value="HMP-P_kinase"/>
    <property type="match status" value="1"/>
</dbReference>
<dbReference type="EMBL" id="AENN01000010">
    <property type="protein sequence ID" value="EFR31537.1"/>
    <property type="molecule type" value="Genomic_DNA"/>
</dbReference>
<keyword evidence="10 17" id="KW-0418">Kinase</keyword>
<dbReference type="GO" id="GO:0009228">
    <property type="term" value="P:thiamine biosynthetic process"/>
    <property type="evidence" value="ECO:0007669"/>
    <property type="project" value="UniProtKB-KW"/>
</dbReference>
<evidence type="ECO:0000313" key="18">
    <source>
        <dbReference type="Proteomes" id="UP000005990"/>
    </source>
</evidence>
<comment type="similarity">
    <text evidence="4">Belongs to the ThiD family.</text>
</comment>
<dbReference type="InterPro" id="IPR029056">
    <property type="entry name" value="Ribokinase-like"/>
</dbReference>
<dbReference type="CDD" id="cd01169">
    <property type="entry name" value="HMPP_kinase"/>
    <property type="match status" value="1"/>
</dbReference>
<dbReference type="EC" id="2.7.1.49" evidence="5"/>
<keyword evidence="12" id="KW-0784">Thiamine biosynthesis</keyword>
<evidence type="ECO:0000256" key="3">
    <source>
        <dbReference type="ARBA" id="ARBA00004769"/>
    </source>
</evidence>
<dbReference type="GO" id="GO:0005524">
    <property type="term" value="F:ATP binding"/>
    <property type="evidence" value="ECO:0007669"/>
    <property type="project" value="UniProtKB-KW"/>
</dbReference>
<dbReference type="InterPro" id="IPR013749">
    <property type="entry name" value="PM/HMP-P_kinase-1"/>
</dbReference>
<comment type="pathway">
    <text evidence="13">Cofactor biosynthesis; thiamine diphosphate biosynthesis; 4-amino-2-methyl-5-diphosphomethylpyrimidine from 5-amino-1-(5-phospho-D-ribosyl)imidazole: step 2/3.</text>
</comment>
<comment type="caution">
    <text evidence="17">The sequence shown here is derived from an EMBL/GenBank/DDBJ whole genome shotgun (WGS) entry which is preliminary data.</text>
</comment>
<keyword evidence="8 17" id="KW-0808">Transferase</keyword>
<dbReference type="eggNOG" id="COG0351">
    <property type="taxonomic scope" value="Bacteria"/>
</dbReference>
<accession>E4KND1</accession>
<dbReference type="STRING" id="908337.HMPREF9257_0479"/>
<dbReference type="GO" id="GO:0008972">
    <property type="term" value="F:phosphomethylpyrimidine kinase activity"/>
    <property type="evidence" value="ECO:0007669"/>
    <property type="project" value="UniProtKB-EC"/>
</dbReference>
<evidence type="ECO:0000256" key="6">
    <source>
        <dbReference type="ARBA" id="ARBA00012963"/>
    </source>
</evidence>
<evidence type="ECO:0000256" key="1">
    <source>
        <dbReference type="ARBA" id="ARBA00000151"/>
    </source>
</evidence>
<protein>
    <recommendedName>
        <fullName evidence="7">Hydroxymethylpyrimidine/phosphomethylpyrimidine kinase</fullName>
        <ecNumber evidence="5">2.7.1.49</ecNumber>
        <ecNumber evidence="6">2.7.4.7</ecNumber>
    </recommendedName>
    <alternativeName>
        <fullName evidence="14">Hydroxymethylpyrimidine kinase</fullName>
    </alternativeName>
    <alternativeName>
        <fullName evidence="15">Hydroxymethylpyrimidine phosphate kinase</fullName>
    </alternativeName>
</protein>
<comment type="catalytic activity">
    <reaction evidence="1">
        <text>4-amino-5-hydroxymethyl-2-methylpyrimidine + ATP = 4-amino-2-methyl-5-(phosphooxymethyl)pyrimidine + ADP + H(+)</text>
        <dbReference type="Rhea" id="RHEA:23096"/>
        <dbReference type="ChEBI" id="CHEBI:15378"/>
        <dbReference type="ChEBI" id="CHEBI:16892"/>
        <dbReference type="ChEBI" id="CHEBI:30616"/>
        <dbReference type="ChEBI" id="CHEBI:58354"/>
        <dbReference type="ChEBI" id="CHEBI:456216"/>
        <dbReference type="EC" id="2.7.1.49"/>
    </reaction>
</comment>
<sequence length="302" mass="31974">MTNETPQVVTIAGSDSGGCAGLQADLKTFQNRHAFGMSIIVALTAQNTLGVQEAYPIPNDFVTSQFASMAADYQVRAAKTGMLASPSLVETVAKNLKQYDFGPLVVDPVMIAKGGHALLEAEAVQTVKDYLLPLATVLTPNMPEAEVFLGYSVESAQDMIKAALDLKELGPKNVIIKGGHGHGAAACDYVLLEDGSSFWMASPRIDTINTHGTGDTFSACIAAELAKGTPLKEAILIGKAFIQAAIADPIAVGHGHGPVNHWVQELAPVTWASSWEELQKQLGDLDPNLVESATNPEEDLHD</sequence>
<dbReference type="EC" id="2.7.4.7" evidence="6"/>
<evidence type="ECO:0000256" key="12">
    <source>
        <dbReference type="ARBA" id="ARBA00022977"/>
    </source>
</evidence>
<dbReference type="Proteomes" id="UP000005990">
    <property type="component" value="Unassembled WGS sequence"/>
</dbReference>
<keyword evidence="18" id="KW-1185">Reference proteome</keyword>
<keyword evidence="9" id="KW-0547">Nucleotide-binding</keyword>
<evidence type="ECO:0000256" key="15">
    <source>
        <dbReference type="ARBA" id="ARBA00043176"/>
    </source>
</evidence>
<dbReference type="PANTHER" id="PTHR20858:SF17">
    <property type="entry name" value="HYDROXYMETHYLPYRIMIDINE_PHOSPHOMETHYLPYRIMIDINE KINASE THI20-RELATED"/>
    <property type="match status" value="1"/>
</dbReference>
<dbReference type="Gene3D" id="3.40.1190.20">
    <property type="match status" value="1"/>
</dbReference>
<evidence type="ECO:0000256" key="4">
    <source>
        <dbReference type="ARBA" id="ARBA00009879"/>
    </source>
</evidence>
<dbReference type="SUPFAM" id="SSF53613">
    <property type="entry name" value="Ribokinase-like"/>
    <property type="match status" value="1"/>
</dbReference>
<evidence type="ECO:0000256" key="2">
    <source>
        <dbReference type="ARBA" id="ARBA00000565"/>
    </source>
</evidence>
<evidence type="ECO:0000256" key="7">
    <source>
        <dbReference type="ARBA" id="ARBA00019161"/>
    </source>
</evidence>
<evidence type="ECO:0000256" key="11">
    <source>
        <dbReference type="ARBA" id="ARBA00022840"/>
    </source>
</evidence>
<evidence type="ECO:0000256" key="13">
    <source>
        <dbReference type="ARBA" id="ARBA00037917"/>
    </source>
</evidence>
<reference evidence="17 18" key="1">
    <citation type="submission" date="2010-10" db="EMBL/GenBank/DDBJ databases">
        <authorList>
            <person name="Durkin A.S."/>
            <person name="Madupu R."/>
            <person name="Torralba M."/>
            <person name="Gillis M."/>
            <person name="Methe B."/>
            <person name="Sutton G."/>
            <person name="Nelson K.E."/>
        </authorList>
    </citation>
    <scope>NUCLEOTIDE SEQUENCE [LARGE SCALE GENOMIC DNA]</scope>
    <source>
        <strain evidence="17 18">ACS-139-V-Col8</strain>
    </source>
</reference>
<dbReference type="FunFam" id="3.40.1190.20:FF:000003">
    <property type="entry name" value="Phosphomethylpyrimidine kinase ThiD"/>
    <property type="match status" value="1"/>
</dbReference>
<feature type="domain" description="Pyridoxamine kinase/Phosphomethylpyrimidine kinase" evidence="16">
    <location>
        <begin position="15"/>
        <end position="260"/>
    </location>
</feature>
<dbReference type="GO" id="GO:0008902">
    <property type="term" value="F:hydroxymethylpyrimidine kinase activity"/>
    <property type="evidence" value="ECO:0007669"/>
    <property type="project" value="UniProtKB-EC"/>
</dbReference>
<name>E4KND1_9LACT</name>
<evidence type="ECO:0000256" key="9">
    <source>
        <dbReference type="ARBA" id="ARBA00022741"/>
    </source>
</evidence>
<evidence type="ECO:0000256" key="14">
    <source>
        <dbReference type="ARBA" id="ARBA00042102"/>
    </source>
</evidence>
<dbReference type="RefSeq" id="WP_006417982.1">
    <property type="nucleotide sequence ID" value="NZ_AENN01000010.1"/>
</dbReference>
<dbReference type="OrthoDB" id="9810880at2"/>
<comment type="pathway">
    <text evidence="3">Cofactor biosynthesis; thiamine diphosphate biosynthesis; 4-amino-2-methyl-5-diphosphomethylpyrimidine from 5-amino-1-(5-phospho-D-ribosyl)imidazole: step 3/3.</text>
</comment>
<comment type="catalytic activity">
    <reaction evidence="2">
        <text>4-amino-2-methyl-5-(phosphooxymethyl)pyrimidine + ATP = 4-amino-2-methyl-5-(diphosphooxymethyl)pyrimidine + ADP</text>
        <dbReference type="Rhea" id="RHEA:19893"/>
        <dbReference type="ChEBI" id="CHEBI:30616"/>
        <dbReference type="ChEBI" id="CHEBI:57841"/>
        <dbReference type="ChEBI" id="CHEBI:58354"/>
        <dbReference type="ChEBI" id="CHEBI:456216"/>
        <dbReference type="EC" id="2.7.4.7"/>
    </reaction>
</comment>
<evidence type="ECO:0000256" key="5">
    <source>
        <dbReference type="ARBA" id="ARBA00012135"/>
    </source>
</evidence>